<dbReference type="STRING" id="648782.SAMN04488554_2358"/>
<dbReference type="Proteomes" id="UP000199220">
    <property type="component" value="Unassembled WGS sequence"/>
</dbReference>
<reference evidence="3" key="1">
    <citation type="submission" date="2016-10" db="EMBL/GenBank/DDBJ databases">
        <authorList>
            <person name="Varghese N."/>
            <person name="Submissions S."/>
        </authorList>
    </citation>
    <scope>NUCLEOTIDE SEQUENCE [LARGE SCALE GENOMIC DNA]</scope>
    <source>
        <strain evidence="3">DSM 21368</strain>
    </source>
</reference>
<sequence length="74" mass="8818">MSMSYSFLPAQEREPGGSSANVEPSWVRDLEDRVLTRVDEWLDTELDERVMAVVEERLREETERRAWRRGMEVF</sequence>
<keyword evidence="3" id="KW-1185">Reference proteome</keyword>
<dbReference type="AlphaFoldDB" id="A0A1H5KNI5"/>
<name>A0A1H5KNI5_9MICO</name>
<evidence type="ECO:0000313" key="2">
    <source>
        <dbReference type="EMBL" id="SEE66240.1"/>
    </source>
</evidence>
<organism evidence="2 3">
    <name type="scientific">Ruania alba</name>
    <dbReference type="NCBI Taxonomy" id="648782"/>
    <lineage>
        <taxon>Bacteria</taxon>
        <taxon>Bacillati</taxon>
        <taxon>Actinomycetota</taxon>
        <taxon>Actinomycetes</taxon>
        <taxon>Micrococcales</taxon>
        <taxon>Ruaniaceae</taxon>
        <taxon>Ruania</taxon>
    </lineage>
</organism>
<dbReference type="OrthoDB" id="3791057at2"/>
<accession>A0A1H5KNI5</accession>
<gene>
    <name evidence="2" type="ORF">SAMN04488554_2358</name>
</gene>
<evidence type="ECO:0000313" key="3">
    <source>
        <dbReference type="Proteomes" id="UP000199220"/>
    </source>
</evidence>
<protein>
    <submittedName>
        <fullName evidence="2">Uncharacterized protein</fullName>
    </submittedName>
</protein>
<dbReference type="RefSeq" id="WP_089773331.1">
    <property type="nucleotide sequence ID" value="NZ_FNTX01000002.1"/>
</dbReference>
<proteinExistence type="predicted"/>
<feature type="region of interest" description="Disordered" evidence="1">
    <location>
        <begin position="1"/>
        <end position="23"/>
    </location>
</feature>
<evidence type="ECO:0000256" key="1">
    <source>
        <dbReference type="SAM" id="MobiDB-lite"/>
    </source>
</evidence>
<dbReference type="EMBL" id="FNTX01000002">
    <property type="protein sequence ID" value="SEE66240.1"/>
    <property type="molecule type" value="Genomic_DNA"/>
</dbReference>